<keyword evidence="3" id="KW-1185">Reference proteome</keyword>
<evidence type="ECO:0000256" key="1">
    <source>
        <dbReference type="SAM" id="Phobius"/>
    </source>
</evidence>
<keyword evidence="1" id="KW-0472">Membrane</keyword>
<keyword evidence="1" id="KW-0812">Transmembrane</keyword>
<gene>
    <name evidence="2" type="ORF">AAAT04_00790</name>
</gene>
<dbReference type="Proteomes" id="UP001482186">
    <property type="component" value="Unassembled WGS sequence"/>
</dbReference>
<evidence type="ECO:0000313" key="2">
    <source>
        <dbReference type="EMBL" id="MEQ2452584.1"/>
    </source>
</evidence>
<protein>
    <recommendedName>
        <fullName evidence="4">DUF3592 domain-containing protein</fullName>
    </recommendedName>
</protein>
<reference evidence="2 3" key="1">
    <citation type="submission" date="2024-04" db="EMBL/GenBank/DDBJ databases">
        <title>Human intestinal bacterial collection.</title>
        <authorList>
            <person name="Pauvert C."/>
            <person name="Hitch T.C.A."/>
            <person name="Clavel T."/>
        </authorList>
    </citation>
    <scope>NUCLEOTIDE SEQUENCE [LARGE SCALE GENOMIC DNA]</scope>
    <source>
        <strain evidence="2 3">CLA-AA-H141</strain>
    </source>
</reference>
<keyword evidence="1" id="KW-1133">Transmembrane helix</keyword>
<comment type="caution">
    <text evidence="2">The sequence shown here is derived from an EMBL/GenBank/DDBJ whole genome shotgun (WGS) entry which is preliminary data.</text>
</comment>
<sequence>MNWWFIIGVTAAGILCLIKVIVDRQGKKLPGTITDFVNENGVDFPVVQFQYKGQDMKLLAANGGNKKLNQNDPVEIIYRPGKAKYVNIVGDNKDVVIAVGITVCGIGLIICKILG</sequence>
<organism evidence="2 3">
    <name type="scientific">Coprococcus ammoniilyticus</name>
    <dbReference type="NCBI Taxonomy" id="2981785"/>
    <lineage>
        <taxon>Bacteria</taxon>
        <taxon>Bacillati</taxon>
        <taxon>Bacillota</taxon>
        <taxon>Clostridia</taxon>
        <taxon>Lachnospirales</taxon>
        <taxon>Lachnospiraceae</taxon>
        <taxon>Coprococcus</taxon>
    </lineage>
</organism>
<evidence type="ECO:0000313" key="3">
    <source>
        <dbReference type="Proteomes" id="UP001482186"/>
    </source>
</evidence>
<dbReference type="RefSeq" id="WP_349115538.1">
    <property type="nucleotide sequence ID" value="NZ_JBBNFM010000001.1"/>
</dbReference>
<proteinExistence type="predicted"/>
<accession>A0ABV1EDB6</accession>
<evidence type="ECO:0008006" key="4">
    <source>
        <dbReference type="Google" id="ProtNLM"/>
    </source>
</evidence>
<name>A0ABV1EDB6_9FIRM</name>
<feature type="transmembrane region" description="Helical" evidence="1">
    <location>
        <begin position="6"/>
        <end position="22"/>
    </location>
</feature>
<dbReference type="EMBL" id="JBBNFM010000001">
    <property type="protein sequence ID" value="MEQ2452584.1"/>
    <property type="molecule type" value="Genomic_DNA"/>
</dbReference>